<accession>A0A6G1E2Y4</accession>
<feature type="compositionally biased region" description="Basic and acidic residues" evidence="1">
    <location>
        <begin position="1"/>
        <end position="16"/>
    </location>
</feature>
<dbReference type="Proteomes" id="UP000479710">
    <property type="component" value="Unassembled WGS sequence"/>
</dbReference>
<keyword evidence="3" id="KW-1185">Reference proteome</keyword>
<evidence type="ECO:0000256" key="1">
    <source>
        <dbReference type="SAM" id="MobiDB-lite"/>
    </source>
</evidence>
<reference evidence="2 3" key="1">
    <citation type="submission" date="2019-11" db="EMBL/GenBank/DDBJ databases">
        <title>Whole genome sequence of Oryza granulata.</title>
        <authorList>
            <person name="Li W."/>
        </authorList>
    </citation>
    <scope>NUCLEOTIDE SEQUENCE [LARGE SCALE GENOMIC DNA]</scope>
    <source>
        <strain evidence="3">cv. Menghai</strain>
        <tissue evidence="2">Leaf</tissue>
    </source>
</reference>
<protein>
    <submittedName>
        <fullName evidence="2">Uncharacterized protein</fullName>
    </submittedName>
</protein>
<evidence type="ECO:0000313" key="3">
    <source>
        <dbReference type="Proteomes" id="UP000479710"/>
    </source>
</evidence>
<name>A0A6G1E2Y4_9ORYZ</name>
<evidence type="ECO:0000313" key="2">
    <source>
        <dbReference type="EMBL" id="KAF0918303.1"/>
    </source>
</evidence>
<dbReference type="EMBL" id="SPHZ02000005">
    <property type="protein sequence ID" value="KAF0918303.1"/>
    <property type="molecule type" value="Genomic_DNA"/>
</dbReference>
<organism evidence="2 3">
    <name type="scientific">Oryza meyeriana var. granulata</name>
    <dbReference type="NCBI Taxonomy" id="110450"/>
    <lineage>
        <taxon>Eukaryota</taxon>
        <taxon>Viridiplantae</taxon>
        <taxon>Streptophyta</taxon>
        <taxon>Embryophyta</taxon>
        <taxon>Tracheophyta</taxon>
        <taxon>Spermatophyta</taxon>
        <taxon>Magnoliopsida</taxon>
        <taxon>Liliopsida</taxon>
        <taxon>Poales</taxon>
        <taxon>Poaceae</taxon>
        <taxon>BOP clade</taxon>
        <taxon>Oryzoideae</taxon>
        <taxon>Oryzeae</taxon>
        <taxon>Oryzinae</taxon>
        <taxon>Oryza</taxon>
        <taxon>Oryza meyeriana</taxon>
    </lineage>
</organism>
<feature type="region of interest" description="Disordered" evidence="1">
    <location>
        <begin position="1"/>
        <end position="24"/>
    </location>
</feature>
<comment type="caution">
    <text evidence="2">The sequence shown here is derived from an EMBL/GenBank/DDBJ whole genome shotgun (WGS) entry which is preliminary data.</text>
</comment>
<dbReference type="AlphaFoldDB" id="A0A6G1E2Y4"/>
<sequence length="67" mass="7538">MREGRRESLEPKESEAGKTGQLRELPIVFSRRPRTQEHNPFREMGQIAVLEGLSSHEAPKQAITAPA</sequence>
<proteinExistence type="predicted"/>
<gene>
    <name evidence="2" type="ORF">E2562_023377</name>
</gene>